<evidence type="ECO:0000256" key="8">
    <source>
        <dbReference type="ARBA" id="ARBA00047417"/>
    </source>
</evidence>
<comment type="pathway">
    <text evidence="11">Sulfur metabolism; glutathione metabolism.</text>
</comment>
<keyword evidence="6 11" id="KW-0865">Zymogen</keyword>
<name>A0A2N5C2N6_9BURK</name>
<dbReference type="NCBIfam" id="TIGR00066">
    <property type="entry name" value="g_glut_trans"/>
    <property type="match status" value="1"/>
</dbReference>
<dbReference type="EC" id="3.4.19.13" evidence="11"/>
<dbReference type="InterPro" id="IPR051792">
    <property type="entry name" value="GGT_bact"/>
</dbReference>
<dbReference type="OrthoDB" id="5297205at2"/>
<evidence type="ECO:0000256" key="4">
    <source>
        <dbReference type="ARBA" id="ARBA00022679"/>
    </source>
</evidence>
<comment type="PTM">
    <text evidence="11">Cleaved by autocatalysis into a large and a small subunit.</text>
</comment>
<dbReference type="Gene3D" id="1.10.246.130">
    <property type="match status" value="1"/>
</dbReference>
<dbReference type="InterPro" id="IPR043138">
    <property type="entry name" value="GGT_lsub"/>
</dbReference>
<organism evidence="12 13">
    <name type="scientific">Cupriavidus pauculus</name>
    <dbReference type="NCBI Taxonomy" id="82633"/>
    <lineage>
        <taxon>Bacteria</taxon>
        <taxon>Pseudomonadati</taxon>
        <taxon>Pseudomonadota</taxon>
        <taxon>Betaproteobacteria</taxon>
        <taxon>Burkholderiales</taxon>
        <taxon>Burkholderiaceae</taxon>
        <taxon>Cupriavidus</taxon>
    </lineage>
</organism>
<dbReference type="EC" id="2.3.2.2" evidence="11"/>
<proteinExistence type="inferred from homology"/>
<dbReference type="InterPro" id="IPR043137">
    <property type="entry name" value="GGT_ssub_C"/>
</dbReference>
<keyword evidence="7 11" id="KW-0012">Acyltransferase</keyword>
<evidence type="ECO:0000313" key="13">
    <source>
        <dbReference type="Proteomes" id="UP000234341"/>
    </source>
</evidence>
<feature type="active site" description="Nucleophile" evidence="9">
    <location>
        <position position="375"/>
    </location>
</feature>
<dbReference type="AlphaFoldDB" id="A0A2N5C2N6"/>
<protein>
    <recommendedName>
        <fullName evidence="11">Glutathione hydrolase proenzyme</fullName>
        <ecNumber evidence="11">2.3.2.2</ecNumber>
        <ecNumber evidence="11">3.4.19.13</ecNumber>
    </recommendedName>
    <component>
        <recommendedName>
            <fullName evidence="11">Glutathione hydrolase large chain</fullName>
        </recommendedName>
    </component>
    <component>
        <recommendedName>
            <fullName evidence="11">Glutathione hydrolase small chain</fullName>
        </recommendedName>
    </component>
</protein>
<dbReference type="SUPFAM" id="SSF56235">
    <property type="entry name" value="N-terminal nucleophile aminohydrolases (Ntn hydrolases)"/>
    <property type="match status" value="1"/>
</dbReference>
<comment type="catalytic activity">
    <reaction evidence="2 11">
        <text>glutathione + H2O = L-cysteinylglycine + L-glutamate</text>
        <dbReference type="Rhea" id="RHEA:28807"/>
        <dbReference type="ChEBI" id="CHEBI:15377"/>
        <dbReference type="ChEBI" id="CHEBI:29985"/>
        <dbReference type="ChEBI" id="CHEBI:57925"/>
        <dbReference type="ChEBI" id="CHEBI:61694"/>
        <dbReference type="EC" id="3.4.19.13"/>
    </reaction>
</comment>
<dbReference type="GO" id="GO:0006750">
    <property type="term" value="P:glutathione biosynthetic process"/>
    <property type="evidence" value="ECO:0007669"/>
    <property type="project" value="UniProtKB-KW"/>
</dbReference>
<dbReference type="InterPro" id="IPR055262">
    <property type="entry name" value="GGT_CS"/>
</dbReference>
<evidence type="ECO:0000256" key="3">
    <source>
        <dbReference type="ARBA" id="ARBA00009381"/>
    </source>
</evidence>
<comment type="caution">
    <text evidence="12">The sequence shown here is derived from an EMBL/GenBank/DDBJ whole genome shotgun (WGS) entry which is preliminary data.</text>
</comment>
<reference evidence="12 13" key="1">
    <citation type="submission" date="2017-12" db="EMBL/GenBank/DDBJ databases">
        <title>Genome sequence of the active heterotrophic nitrifier-denitrifier, Cupriavidus pauculus UM1.</title>
        <authorList>
            <person name="Putonti C."/>
            <person name="Castignetti D."/>
        </authorList>
    </citation>
    <scope>NUCLEOTIDE SEQUENCE [LARGE SCALE GENOMIC DNA]</scope>
    <source>
        <strain evidence="12 13">UM1</strain>
    </source>
</reference>
<dbReference type="GO" id="GO:0006751">
    <property type="term" value="P:glutathione catabolic process"/>
    <property type="evidence" value="ECO:0007669"/>
    <property type="project" value="UniProtKB-UniRule"/>
</dbReference>
<evidence type="ECO:0000256" key="9">
    <source>
        <dbReference type="PIRSR" id="PIRSR600101-1"/>
    </source>
</evidence>
<dbReference type="Proteomes" id="UP000234341">
    <property type="component" value="Unassembled WGS sequence"/>
</dbReference>
<keyword evidence="5 11" id="KW-0378">Hydrolase</keyword>
<feature type="binding site" evidence="10">
    <location>
        <begin position="446"/>
        <end position="447"/>
    </location>
    <ligand>
        <name>L-glutamate</name>
        <dbReference type="ChEBI" id="CHEBI:29985"/>
    </ligand>
</feature>
<evidence type="ECO:0000256" key="5">
    <source>
        <dbReference type="ARBA" id="ARBA00022801"/>
    </source>
</evidence>
<evidence type="ECO:0000256" key="1">
    <source>
        <dbReference type="ARBA" id="ARBA00001049"/>
    </source>
</evidence>
<comment type="similarity">
    <text evidence="3 11">Belongs to the gamma-glutamyltransferase family.</text>
</comment>
<sequence length="567" mass="60130">MATALGLGACGGDGGNDNNNVVTPAAVPLSAGAVASSDPYSAEAAQTILKAGGNAVDAAVATALVLAVTYPEAGNLGGGGFMNIYFDKKPYFVDYREVAPAAATSTMYTQYKDTSGKQDPNSSLRGAQAVAVPGTVRGLWEAHQKFGKLAWKDVVAPAITLAQNGHTVSQGQVFWRDWSEDLFKGLPYPTNVMEYYGAMQVGKNFQQPELADTLTRIAQGGPDEFYKGKTADLIVASMKQDGGAGFITKDDLANYKAVWREPLQFNWNGMTVLTAPPPSSGGIALAQLLGMKQVLANTLFAGESPNTAQYVHLNAEMMKRVYADRAEYLGDPGFTNVPVAGLLDPDYIQRRATEVNPTAITPTADAKPGMPKMHTTHFSVVDKWGNAVSNTYTLNMPYGSGVVVRGAGFALNDEMDDFATIPGQPNIFGVVGADANAVAPGKRPLSSMTPTILVKDGLPTMVIGTPGGTRIFTAVYQVLANVYDYKMDLGKAVANRRFHHQLPQGGVIEGEPFSPIPQDLAQQLVARGYTVTTNSFDTDIQAIQIAGGDPMPVSDPRARGHSIVVKP</sequence>
<evidence type="ECO:0000256" key="6">
    <source>
        <dbReference type="ARBA" id="ARBA00023145"/>
    </source>
</evidence>
<dbReference type="GO" id="GO:0036374">
    <property type="term" value="F:glutathione hydrolase activity"/>
    <property type="evidence" value="ECO:0007669"/>
    <property type="project" value="UniProtKB-UniRule"/>
</dbReference>
<accession>A0A2N5C2N6</accession>
<gene>
    <name evidence="12" type="primary">ggt</name>
    <name evidence="12" type="ORF">CYJ10_32110</name>
</gene>
<keyword evidence="11" id="KW-0317">Glutathione biosynthesis</keyword>
<evidence type="ECO:0000313" key="12">
    <source>
        <dbReference type="EMBL" id="PLP96492.1"/>
    </source>
</evidence>
<dbReference type="Pfam" id="PF01019">
    <property type="entry name" value="G_glu_transpept"/>
    <property type="match status" value="1"/>
</dbReference>
<evidence type="ECO:0000256" key="10">
    <source>
        <dbReference type="PIRSR" id="PIRSR600101-2"/>
    </source>
</evidence>
<dbReference type="InterPro" id="IPR000101">
    <property type="entry name" value="GGT_peptidase"/>
</dbReference>
<evidence type="ECO:0000256" key="7">
    <source>
        <dbReference type="ARBA" id="ARBA00023315"/>
    </source>
</evidence>
<dbReference type="PANTHER" id="PTHR43199:SF1">
    <property type="entry name" value="GLUTATHIONE HYDROLASE PROENZYME"/>
    <property type="match status" value="1"/>
</dbReference>
<dbReference type="GO" id="GO:0103068">
    <property type="term" value="F:leukotriene C4 gamma-glutamyl transferase activity"/>
    <property type="evidence" value="ECO:0007669"/>
    <property type="project" value="UniProtKB-EC"/>
</dbReference>
<comment type="subunit">
    <text evidence="11">This enzyme consists of two polypeptide chains, which are synthesized in precursor form from a single polypeptide.</text>
</comment>
<feature type="binding site" evidence="10">
    <location>
        <position position="96"/>
    </location>
    <ligand>
        <name>L-glutamate</name>
        <dbReference type="ChEBI" id="CHEBI:29985"/>
    </ligand>
</feature>
<dbReference type="InterPro" id="IPR029055">
    <property type="entry name" value="Ntn_hydrolases_N"/>
</dbReference>
<dbReference type="PANTHER" id="PTHR43199">
    <property type="entry name" value="GLUTATHIONE HYDROLASE"/>
    <property type="match status" value="1"/>
</dbReference>
<feature type="binding site" evidence="10">
    <location>
        <position position="417"/>
    </location>
    <ligand>
        <name>L-glutamate</name>
        <dbReference type="ChEBI" id="CHEBI:29985"/>
    </ligand>
</feature>
<feature type="binding site" evidence="10">
    <location>
        <begin position="393"/>
        <end position="395"/>
    </location>
    <ligand>
        <name>L-glutamate</name>
        <dbReference type="ChEBI" id="CHEBI:29985"/>
    </ligand>
</feature>
<dbReference type="PRINTS" id="PR01210">
    <property type="entry name" value="GGTRANSPTASE"/>
</dbReference>
<dbReference type="UniPathway" id="UPA00204"/>
<dbReference type="Gene3D" id="3.60.20.40">
    <property type="match status" value="1"/>
</dbReference>
<dbReference type="PROSITE" id="PS00462">
    <property type="entry name" value="G_GLU_TRANSPEPTIDASE"/>
    <property type="match status" value="1"/>
</dbReference>
<feature type="binding site" evidence="10">
    <location>
        <position position="468"/>
    </location>
    <ligand>
        <name>L-glutamate</name>
        <dbReference type="ChEBI" id="CHEBI:29985"/>
    </ligand>
</feature>
<evidence type="ECO:0000256" key="11">
    <source>
        <dbReference type="RuleBase" id="RU368036"/>
    </source>
</evidence>
<comment type="catalytic activity">
    <reaction evidence="8 11">
        <text>an N-terminal (5-L-glutamyl)-[peptide] + an alpha-amino acid = 5-L-glutamyl amino acid + an N-terminal L-alpha-aminoacyl-[peptide]</text>
        <dbReference type="Rhea" id="RHEA:23904"/>
        <dbReference type="Rhea" id="RHEA-COMP:9780"/>
        <dbReference type="Rhea" id="RHEA-COMP:9795"/>
        <dbReference type="ChEBI" id="CHEBI:77644"/>
        <dbReference type="ChEBI" id="CHEBI:78597"/>
        <dbReference type="ChEBI" id="CHEBI:78599"/>
        <dbReference type="ChEBI" id="CHEBI:78608"/>
        <dbReference type="EC" id="2.3.2.2"/>
    </reaction>
</comment>
<evidence type="ECO:0000256" key="2">
    <source>
        <dbReference type="ARBA" id="ARBA00001089"/>
    </source>
</evidence>
<keyword evidence="4 11" id="KW-0808">Transferase</keyword>
<dbReference type="EMBL" id="PJRP01000027">
    <property type="protein sequence ID" value="PLP96492.1"/>
    <property type="molecule type" value="Genomic_DNA"/>
</dbReference>
<comment type="catalytic activity">
    <reaction evidence="1 11">
        <text>an S-substituted glutathione + H2O = an S-substituted L-cysteinylglycine + L-glutamate</text>
        <dbReference type="Rhea" id="RHEA:59468"/>
        <dbReference type="ChEBI" id="CHEBI:15377"/>
        <dbReference type="ChEBI" id="CHEBI:29985"/>
        <dbReference type="ChEBI" id="CHEBI:90779"/>
        <dbReference type="ChEBI" id="CHEBI:143103"/>
        <dbReference type="EC" id="3.4.19.13"/>
    </reaction>
</comment>